<dbReference type="AlphaFoldDB" id="A0A0R3RM10"/>
<dbReference type="GO" id="GO:0020037">
    <property type="term" value="F:heme binding"/>
    <property type="evidence" value="ECO:0007669"/>
    <property type="project" value="InterPro"/>
</dbReference>
<organism evidence="8 9">
    <name type="scientific">Elaeophora elaphi</name>
    <dbReference type="NCBI Taxonomy" id="1147741"/>
    <lineage>
        <taxon>Eukaryota</taxon>
        <taxon>Metazoa</taxon>
        <taxon>Ecdysozoa</taxon>
        <taxon>Nematoda</taxon>
        <taxon>Chromadorea</taxon>
        <taxon>Rhabditida</taxon>
        <taxon>Spirurina</taxon>
        <taxon>Spiruromorpha</taxon>
        <taxon>Filarioidea</taxon>
        <taxon>Onchocercidae</taxon>
        <taxon>Elaeophora</taxon>
    </lineage>
</organism>
<dbReference type="GO" id="GO:0005506">
    <property type="term" value="F:iron ion binding"/>
    <property type="evidence" value="ECO:0007669"/>
    <property type="project" value="InterPro"/>
</dbReference>
<keyword evidence="3 6" id="KW-0349">Heme</keyword>
<protein>
    <submittedName>
        <fullName evidence="9">Cytochrome P450</fullName>
    </submittedName>
</protein>
<evidence type="ECO:0000256" key="3">
    <source>
        <dbReference type="ARBA" id="ARBA00022617"/>
    </source>
</evidence>
<feature type="binding site" description="axial binding residue" evidence="6">
    <location>
        <position position="457"/>
    </location>
    <ligand>
        <name>heme</name>
        <dbReference type="ChEBI" id="CHEBI:30413"/>
    </ligand>
    <ligandPart>
        <name>Fe</name>
        <dbReference type="ChEBI" id="CHEBI:18248"/>
    </ligandPart>
</feature>
<dbReference type="GO" id="GO:0004497">
    <property type="term" value="F:monooxygenase activity"/>
    <property type="evidence" value="ECO:0007669"/>
    <property type="project" value="UniProtKB-KW"/>
</dbReference>
<keyword evidence="7" id="KW-0560">Oxidoreductase</keyword>
<dbReference type="PANTHER" id="PTHR24291">
    <property type="entry name" value="CYTOCHROME P450 FAMILY 4"/>
    <property type="match status" value="1"/>
</dbReference>
<keyword evidence="5 7" id="KW-0503">Monooxygenase</keyword>
<evidence type="ECO:0000256" key="1">
    <source>
        <dbReference type="ARBA" id="ARBA00001971"/>
    </source>
</evidence>
<dbReference type="PANTHER" id="PTHR24291:SF146">
    <property type="entry name" value="CYTOCHROME P450"/>
    <property type="match status" value="1"/>
</dbReference>
<evidence type="ECO:0000313" key="9">
    <source>
        <dbReference type="WBParaSite" id="EEL_0000251901-mRNA-1"/>
    </source>
</evidence>
<comment type="similarity">
    <text evidence="2 7">Belongs to the cytochrome P450 family.</text>
</comment>
<proteinExistence type="inferred from homology"/>
<dbReference type="Pfam" id="PF00067">
    <property type="entry name" value="p450"/>
    <property type="match status" value="1"/>
</dbReference>
<dbReference type="CDD" id="cd20628">
    <property type="entry name" value="CYP4"/>
    <property type="match status" value="1"/>
</dbReference>
<dbReference type="PROSITE" id="PS00086">
    <property type="entry name" value="CYTOCHROME_P450"/>
    <property type="match status" value="1"/>
</dbReference>
<evidence type="ECO:0000313" key="8">
    <source>
        <dbReference type="Proteomes" id="UP000050640"/>
    </source>
</evidence>
<dbReference type="PRINTS" id="PR00463">
    <property type="entry name" value="EP450I"/>
</dbReference>
<evidence type="ECO:0000256" key="6">
    <source>
        <dbReference type="PIRSR" id="PIRSR602401-1"/>
    </source>
</evidence>
<evidence type="ECO:0000256" key="2">
    <source>
        <dbReference type="ARBA" id="ARBA00010617"/>
    </source>
</evidence>
<dbReference type="InterPro" id="IPR050196">
    <property type="entry name" value="Cytochrome_P450_Monoox"/>
</dbReference>
<dbReference type="WBParaSite" id="EEL_0000251901-mRNA-1">
    <property type="protein sequence ID" value="EEL_0000251901-mRNA-1"/>
    <property type="gene ID" value="EEL_0000251901"/>
</dbReference>
<name>A0A0R3RM10_9BILA</name>
<evidence type="ECO:0000256" key="4">
    <source>
        <dbReference type="ARBA" id="ARBA00023004"/>
    </source>
</evidence>
<dbReference type="SUPFAM" id="SSF48264">
    <property type="entry name" value="Cytochrome P450"/>
    <property type="match status" value="1"/>
</dbReference>
<dbReference type="InterPro" id="IPR002401">
    <property type="entry name" value="Cyt_P450_E_grp-I"/>
</dbReference>
<dbReference type="STRING" id="1147741.A0A0R3RM10"/>
<keyword evidence="6 7" id="KW-0479">Metal-binding</keyword>
<dbReference type="GO" id="GO:0016705">
    <property type="term" value="F:oxidoreductase activity, acting on paired donors, with incorporation or reduction of molecular oxygen"/>
    <property type="evidence" value="ECO:0007669"/>
    <property type="project" value="InterPro"/>
</dbReference>
<dbReference type="Gene3D" id="1.10.630.10">
    <property type="entry name" value="Cytochrome P450"/>
    <property type="match status" value="1"/>
</dbReference>
<dbReference type="PRINTS" id="PR00385">
    <property type="entry name" value="P450"/>
</dbReference>
<dbReference type="Proteomes" id="UP000050640">
    <property type="component" value="Unplaced"/>
</dbReference>
<comment type="cofactor">
    <cofactor evidence="1 6">
        <name>heme</name>
        <dbReference type="ChEBI" id="CHEBI:30413"/>
    </cofactor>
</comment>
<dbReference type="InterPro" id="IPR017972">
    <property type="entry name" value="Cyt_P450_CS"/>
</dbReference>
<reference evidence="9" key="1">
    <citation type="submission" date="2017-02" db="UniProtKB">
        <authorList>
            <consortium name="WormBaseParasite"/>
        </authorList>
    </citation>
    <scope>IDENTIFICATION</scope>
</reference>
<keyword evidence="8" id="KW-1185">Reference proteome</keyword>
<dbReference type="InterPro" id="IPR036396">
    <property type="entry name" value="Cyt_P450_sf"/>
</dbReference>
<dbReference type="InterPro" id="IPR001128">
    <property type="entry name" value="Cyt_P450"/>
</dbReference>
<sequence length="510" mass="59515">MLTGLLLLIVIFVLIIKYTKQIKQKIVQKWRLIRLINKLPGPNFLEILSEVFQFKLDREEFTYQIERIFRKYAYKDDHGMLCLWFGLRPTLLIARSPSAQVIFENTTLTYKTDDYDFMKRITGNGLLASSGETWFKARRILTPTFHFSILRKYVEIFNEQAKILVEILNKHSNTNETFDLLPYLRRYGLDVITETAMGVRINAQNRSTNFPYTAALDTAQEMVWARIRYPWYWFAPIRWLTNFDRKLDHHCNICKKFTKEVIAAKKKEWEAFDNQPSMDDLSAGGKNILSFLDFLLSIHDQYNLTDDEMCNQVNTIMAAGSDATSAQVGFNLFALGHRQHYQEKAYEEIKRVLGETERDITVDDVKELKYLYQCICETSRITPNVVVVGRKIHTDLDICGHTVPAGTTCYISLFAIMRDPKHYDNPEEYDPEHFAPEKVKNRDPFAFVPFSAGIRNCIGNRFAVLELLVTLAYILRRYRIISMLPEAENRPIPEFSLKPSKGFPIRLETR</sequence>
<keyword evidence="4 6" id="KW-0408">Iron</keyword>
<evidence type="ECO:0000256" key="5">
    <source>
        <dbReference type="ARBA" id="ARBA00023033"/>
    </source>
</evidence>
<evidence type="ECO:0000256" key="7">
    <source>
        <dbReference type="RuleBase" id="RU000461"/>
    </source>
</evidence>
<accession>A0A0R3RM10</accession>